<gene>
    <name evidence="2" type="ORF">OLC1_LOCUS1002</name>
</gene>
<accession>A0AAV1BYJ6</accession>
<organism evidence="2 3">
    <name type="scientific">Oldenlandia corymbosa var. corymbosa</name>
    <dbReference type="NCBI Taxonomy" id="529605"/>
    <lineage>
        <taxon>Eukaryota</taxon>
        <taxon>Viridiplantae</taxon>
        <taxon>Streptophyta</taxon>
        <taxon>Embryophyta</taxon>
        <taxon>Tracheophyta</taxon>
        <taxon>Spermatophyta</taxon>
        <taxon>Magnoliopsida</taxon>
        <taxon>eudicotyledons</taxon>
        <taxon>Gunneridae</taxon>
        <taxon>Pentapetalae</taxon>
        <taxon>asterids</taxon>
        <taxon>lamiids</taxon>
        <taxon>Gentianales</taxon>
        <taxon>Rubiaceae</taxon>
        <taxon>Rubioideae</taxon>
        <taxon>Spermacoceae</taxon>
        <taxon>Hedyotis-Oldenlandia complex</taxon>
        <taxon>Oldenlandia</taxon>
    </lineage>
</organism>
<evidence type="ECO:0000313" key="3">
    <source>
        <dbReference type="Proteomes" id="UP001161247"/>
    </source>
</evidence>
<dbReference type="Proteomes" id="UP001161247">
    <property type="component" value="Chromosome 1"/>
</dbReference>
<dbReference type="AlphaFoldDB" id="A0AAV1BYJ6"/>
<dbReference type="EMBL" id="OX459118">
    <property type="protein sequence ID" value="CAI9088421.1"/>
    <property type="molecule type" value="Genomic_DNA"/>
</dbReference>
<reference evidence="2" key="1">
    <citation type="submission" date="2023-03" db="EMBL/GenBank/DDBJ databases">
        <authorList>
            <person name="Julca I."/>
        </authorList>
    </citation>
    <scope>NUCLEOTIDE SEQUENCE</scope>
</reference>
<name>A0AAV1BYJ6_OLDCO</name>
<proteinExistence type="predicted"/>
<feature type="region of interest" description="Disordered" evidence="1">
    <location>
        <begin position="1"/>
        <end position="36"/>
    </location>
</feature>
<protein>
    <submittedName>
        <fullName evidence="2">OLC1v1022738C1</fullName>
    </submittedName>
</protein>
<feature type="compositionally biased region" description="Basic and acidic residues" evidence="1">
    <location>
        <begin position="12"/>
        <end position="24"/>
    </location>
</feature>
<evidence type="ECO:0000313" key="2">
    <source>
        <dbReference type="EMBL" id="CAI9088421.1"/>
    </source>
</evidence>
<evidence type="ECO:0000256" key="1">
    <source>
        <dbReference type="SAM" id="MobiDB-lite"/>
    </source>
</evidence>
<sequence>MVNSIEELNDGFGKKEAGGRRREAGGGGVMDEQRGKNQVSFAHKVKVKDEDAILDPLRGTTEKMEIASVHSQEEEINLTCLVTDGVALQFPSKEWTSLRRHCFRSFLLPIILSYHRSCFNFSMLQRH</sequence>
<keyword evidence="3" id="KW-1185">Reference proteome</keyword>